<comment type="similarity">
    <text evidence="2 6">Belongs to the 2-oxoacid dehydrogenase family.</text>
</comment>
<dbReference type="PROSITE" id="PS50968">
    <property type="entry name" value="BIOTINYL_LIPOYL"/>
    <property type="match status" value="1"/>
</dbReference>
<proteinExistence type="inferred from homology"/>
<dbReference type="InterPro" id="IPR004167">
    <property type="entry name" value="PSBD"/>
</dbReference>
<keyword evidence="5 6" id="KW-0012">Acyltransferase</keyword>
<keyword evidence="3 6" id="KW-0808">Transferase</keyword>
<dbReference type="AlphaFoldDB" id="A0A7W3N9H7"/>
<dbReference type="InterPro" id="IPR050743">
    <property type="entry name" value="2-oxoacid_DH_E2_comp"/>
</dbReference>
<dbReference type="InterPro" id="IPR011053">
    <property type="entry name" value="Single_hybrid_motif"/>
</dbReference>
<reference evidence="9" key="1">
    <citation type="submission" date="2020-08" db="EMBL/GenBank/DDBJ databases">
        <title>Functional genomics of gut bacteria from endangered species of beetles.</title>
        <authorList>
            <person name="Carlos-Shanley C."/>
        </authorList>
    </citation>
    <scope>NUCLEOTIDE SEQUENCE [LARGE SCALE GENOMIC DNA]</scope>
    <source>
        <strain evidence="9">S00060</strain>
    </source>
</reference>
<dbReference type="GO" id="GO:0016407">
    <property type="term" value="F:acetyltransferase activity"/>
    <property type="evidence" value="ECO:0007669"/>
    <property type="project" value="TreeGrafter"/>
</dbReference>
<feature type="domain" description="Peripheral subunit-binding (PSBD)" evidence="8">
    <location>
        <begin position="124"/>
        <end position="161"/>
    </location>
</feature>
<dbReference type="Gene3D" id="3.30.559.10">
    <property type="entry name" value="Chloramphenicol acetyltransferase-like domain"/>
    <property type="match status" value="1"/>
</dbReference>
<dbReference type="PANTHER" id="PTHR43178:SF5">
    <property type="entry name" value="LIPOAMIDE ACYLTRANSFERASE COMPONENT OF BRANCHED-CHAIN ALPHA-KETO ACID DEHYDROGENASE COMPLEX, MITOCHONDRIAL"/>
    <property type="match status" value="1"/>
</dbReference>
<dbReference type="PANTHER" id="PTHR43178">
    <property type="entry name" value="DIHYDROLIPOAMIDE ACETYLTRANSFERASE COMPONENT OF PYRUVATE DEHYDROGENASE COMPLEX"/>
    <property type="match status" value="1"/>
</dbReference>
<dbReference type="Pfam" id="PF00198">
    <property type="entry name" value="2-oxoacid_dh"/>
    <property type="match status" value="1"/>
</dbReference>
<dbReference type="Gene3D" id="2.40.50.100">
    <property type="match status" value="1"/>
</dbReference>
<dbReference type="Proteomes" id="UP000543174">
    <property type="component" value="Unassembled WGS sequence"/>
</dbReference>
<gene>
    <name evidence="9" type="ORF">HNP21_001889</name>
</gene>
<keyword evidence="9" id="KW-0670">Pyruvate</keyword>
<dbReference type="FunFam" id="3.30.559.10:FF:000040">
    <property type="entry name" value="Dihydrolipoamide acetyltransferase component of pyruvate dehydrogenase complex"/>
    <property type="match status" value="1"/>
</dbReference>
<dbReference type="GO" id="GO:0005737">
    <property type="term" value="C:cytoplasm"/>
    <property type="evidence" value="ECO:0007669"/>
    <property type="project" value="TreeGrafter"/>
</dbReference>
<dbReference type="Gene3D" id="4.10.320.10">
    <property type="entry name" value="E3-binding domain"/>
    <property type="match status" value="1"/>
</dbReference>
<comment type="cofactor">
    <cofactor evidence="1 6">
        <name>(R)-lipoate</name>
        <dbReference type="ChEBI" id="CHEBI:83088"/>
    </cofactor>
</comment>
<comment type="caution">
    <text evidence="9">The sequence shown here is derived from an EMBL/GenBank/DDBJ whole genome shotgun (WGS) entry which is preliminary data.</text>
</comment>
<dbReference type="EMBL" id="JACJHT010000001">
    <property type="protein sequence ID" value="MBA9038800.1"/>
    <property type="molecule type" value="Genomic_DNA"/>
</dbReference>
<dbReference type="SUPFAM" id="SSF52777">
    <property type="entry name" value="CoA-dependent acyltransferases"/>
    <property type="match status" value="1"/>
</dbReference>
<dbReference type="Pfam" id="PF00364">
    <property type="entry name" value="Biotin_lipoyl"/>
    <property type="match status" value="1"/>
</dbReference>
<evidence type="ECO:0000259" key="8">
    <source>
        <dbReference type="PROSITE" id="PS51826"/>
    </source>
</evidence>
<dbReference type="InterPro" id="IPR023213">
    <property type="entry name" value="CAT-like_dom_sf"/>
</dbReference>
<evidence type="ECO:0000256" key="5">
    <source>
        <dbReference type="ARBA" id="ARBA00023315"/>
    </source>
</evidence>
<dbReference type="InterPro" id="IPR001078">
    <property type="entry name" value="2-oxoacid_DH_actylTfrase"/>
</dbReference>
<evidence type="ECO:0000256" key="4">
    <source>
        <dbReference type="ARBA" id="ARBA00022823"/>
    </source>
</evidence>
<name>A0A7W3N9H7_PRIAR</name>
<accession>A0A7W3N9H7</accession>
<evidence type="ECO:0000256" key="2">
    <source>
        <dbReference type="ARBA" id="ARBA00007317"/>
    </source>
</evidence>
<evidence type="ECO:0000256" key="6">
    <source>
        <dbReference type="RuleBase" id="RU003423"/>
    </source>
</evidence>
<dbReference type="RefSeq" id="WP_182527495.1">
    <property type="nucleotide sequence ID" value="NZ_JACJHT010000001.1"/>
</dbReference>
<evidence type="ECO:0000256" key="3">
    <source>
        <dbReference type="ARBA" id="ARBA00022679"/>
    </source>
</evidence>
<evidence type="ECO:0000313" key="9">
    <source>
        <dbReference type="EMBL" id="MBA9038800.1"/>
    </source>
</evidence>
<dbReference type="PROSITE" id="PS51826">
    <property type="entry name" value="PSBD"/>
    <property type="match status" value="1"/>
</dbReference>
<sequence length="409" mass="44314">MAAEVVMPKLGMAMKEGTVSTWNKKVGDSVSKGDMIASINSEKIEMEIEAPQDGVILDILVQEDVGVPPGTIICYVGNPNEQLTEQNSSANELQAPKNEVAAAISLEEPPANAASSKKSKETVRISPIARKIAESENINIETIQGTGPKGRITKADVEKVLAEGASESSPQTVERDNPAINKETLPVAGMRKVIAGRMHNSLLNSAQLTINMKADVTDLLSLQREIKEVIQQRHSVKISLTDFIARAVVLSLQEHKQMNSAYIDNEIQLYNHVHLGMAVALENGLVVPVVQHAEKMSLVELAAEIKTRAADARQGQLSTDRMQGSTFTITNLGAYGVEYFTPVLNPPETGILGVGATEDVPMYKGDDLQRRNVLPLSLTFDHRVLDGAPAANFLGTIKQYLEQPILLLL</sequence>
<protein>
    <recommendedName>
        <fullName evidence="6">Dihydrolipoamide acetyltransferase component of pyruvate dehydrogenase complex</fullName>
        <ecNumber evidence="6">2.3.1.-</ecNumber>
    </recommendedName>
</protein>
<evidence type="ECO:0000313" key="10">
    <source>
        <dbReference type="Proteomes" id="UP000543174"/>
    </source>
</evidence>
<organism evidence="9 10">
    <name type="scientific">Priestia aryabhattai</name>
    <name type="common">Bacillus aryabhattai</name>
    <dbReference type="NCBI Taxonomy" id="412384"/>
    <lineage>
        <taxon>Bacteria</taxon>
        <taxon>Bacillati</taxon>
        <taxon>Bacillota</taxon>
        <taxon>Bacilli</taxon>
        <taxon>Bacillales</taxon>
        <taxon>Bacillaceae</taxon>
        <taxon>Priestia</taxon>
    </lineage>
</organism>
<dbReference type="EC" id="2.3.1.-" evidence="6"/>
<evidence type="ECO:0000256" key="1">
    <source>
        <dbReference type="ARBA" id="ARBA00001938"/>
    </source>
</evidence>
<dbReference type="Pfam" id="PF02817">
    <property type="entry name" value="E3_binding"/>
    <property type="match status" value="1"/>
</dbReference>
<dbReference type="SUPFAM" id="SSF47005">
    <property type="entry name" value="Peripheral subunit-binding domain of 2-oxo acid dehydrogenase complex"/>
    <property type="match status" value="1"/>
</dbReference>
<dbReference type="GO" id="GO:0031405">
    <property type="term" value="F:lipoic acid binding"/>
    <property type="evidence" value="ECO:0007669"/>
    <property type="project" value="TreeGrafter"/>
</dbReference>
<evidence type="ECO:0000259" key="7">
    <source>
        <dbReference type="PROSITE" id="PS50968"/>
    </source>
</evidence>
<feature type="domain" description="Lipoyl-binding" evidence="7">
    <location>
        <begin position="2"/>
        <end position="77"/>
    </location>
</feature>
<keyword evidence="10" id="KW-1185">Reference proteome</keyword>
<dbReference type="CDD" id="cd06849">
    <property type="entry name" value="lipoyl_domain"/>
    <property type="match status" value="1"/>
</dbReference>
<dbReference type="InterPro" id="IPR000089">
    <property type="entry name" value="Biotin_lipoyl"/>
</dbReference>
<dbReference type="SUPFAM" id="SSF51230">
    <property type="entry name" value="Single hybrid motif"/>
    <property type="match status" value="1"/>
</dbReference>
<keyword evidence="4 6" id="KW-0450">Lipoyl</keyword>
<dbReference type="InterPro" id="IPR036625">
    <property type="entry name" value="E3-bd_dom_sf"/>
</dbReference>